<dbReference type="PANTHER" id="PTHR31308:SF6">
    <property type="entry name" value="GLYCOSIDE HYDROLASE FAMILY 5 C-TERMINAL DOMAIN-CONTAINING PROTEIN"/>
    <property type="match status" value="1"/>
</dbReference>
<dbReference type="InterPro" id="IPR001547">
    <property type="entry name" value="Glyco_hydro_5"/>
</dbReference>
<evidence type="ECO:0000313" key="8">
    <source>
        <dbReference type="Proteomes" id="UP000279236"/>
    </source>
</evidence>
<dbReference type="InterPro" id="IPR013780">
    <property type="entry name" value="Glyco_hydro_b"/>
</dbReference>
<keyword evidence="8" id="KW-1185">Reference proteome</keyword>
<dbReference type="SUPFAM" id="SSF51445">
    <property type="entry name" value="(Trans)glycosidases"/>
    <property type="match status" value="1"/>
</dbReference>
<dbReference type="RefSeq" id="XP_028478073.1">
    <property type="nucleotide sequence ID" value="XM_028621621.1"/>
</dbReference>
<dbReference type="Proteomes" id="UP000279236">
    <property type="component" value="Unassembled WGS sequence"/>
</dbReference>
<dbReference type="GeneID" id="39590692"/>
<dbReference type="PANTHER" id="PTHR31308">
    <property type="match status" value="1"/>
</dbReference>
<evidence type="ECO:0000256" key="4">
    <source>
        <dbReference type="SAM" id="MobiDB-lite"/>
    </source>
</evidence>
<reference evidence="7 8" key="1">
    <citation type="submission" date="2018-11" db="EMBL/GenBank/DDBJ databases">
        <title>Genome sequence of Apiotrichum porosum DSM 27194.</title>
        <authorList>
            <person name="Aliyu H."/>
            <person name="Gorte O."/>
            <person name="Ochsenreither K."/>
        </authorList>
    </citation>
    <scope>NUCLEOTIDE SEQUENCE [LARGE SCALE GENOMIC DNA]</scope>
    <source>
        <strain evidence="7 8">DSM 27194</strain>
    </source>
</reference>
<accession>A0A427Y0U7</accession>
<sequence>MAPPPTVSPVTGNPVPDHYLHSSSVHFQDTSGRSVLLRGVNLSGSAKNPPNCPSWSQDGFWESAEAGGKGQWINSTLNLDDGSADVHLARLRAWGFNMLRFVFTWEALEHEGPGKYDHEYMDYVVKCLYKCKEYGFRVFMDPHQDVWSRFSGGSGAPIWTIYACGVDPHMIVPTYSALVHADYPSREESDPASLPSMIWASNYYRPFGHTVWTLFFAGRAYAPKCIIDGVNIQDWLQDHFVKAIGALAHHISKAEGLFEECVVGWDSINEPGEGLIGVKDLTVVPKEQSVILGPVPTPLENMRLANGEAIEVPNYSFGGMGPYKDGTRVLDPKGNRLWLTEEADRERGGGKWGWTRGKEWKVNECIWAQHGVWDPKTGKCLKPAYFHTLPTDPNHFVEYVTDFWRQYWMSYASTVRTFHPEAIHFMNTTVFKPLPELPESFVSGRACSTPHYYDGLTLMTKHWSWYNADALGILRGKYWTVAQGLRVGEANIRKCIQEQLGVLKQDTVASLGSYPTLIGEIGCPYDMDDRRAYGYSDGGKGKGDYTSQTRAWDCSINACDGPNVLNYTLWTYVPSNSHRWGDNWNGEDLSLWSSDDTRAASGTAVSNYSMRSSDSASFNPSTSLLTPSMASSQTLTSRSVSPKGIASGEDVTPQLIMDGARSVSAFCRPYPVYTVGSPERIDFDVKSSTFKLQVRVSPADANGKVTEIYVPFVHYASHLDWDTVPAKGLGSDTETSSQTSRSSSKCDLSIYDETQQAPVLPLRSDSATPTASTGLELDIIVKPSVGTYTLSGQYLHWTYPIPRRETVYSIEIKRNGGAMRVHAATFESPTWTDMLYAAA</sequence>
<proteinExistence type="inferred from homology"/>
<dbReference type="GO" id="GO:1904462">
    <property type="term" value="P:ergosteryl 3-beta-D-glucoside catabolic process"/>
    <property type="evidence" value="ECO:0007669"/>
    <property type="project" value="TreeGrafter"/>
</dbReference>
<feature type="domain" description="Glycoside hydrolase family 5" evidence="5">
    <location>
        <begin position="72"/>
        <end position="147"/>
    </location>
</feature>
<evidence type="ECO:0000259" key="6">
    <source>
        <dbReference type="Pfam" id="PF18564"/>
    </source>
</evidence>
<evidence type="ECO:0008006" key="9">
    <source>
        <dbReference type="Google" id="ProtNLM"/>
    </source>
</evidence>
<feature type="domain" description="Glycoside hydrolase family 5 C-terminal" evidence="6">
    <location>
        <begin position="668"/>
        <end position="720"/>
    </location>
</feature>
<dbReference type="InterPro" id="IPR052066">
    <property type="entry name" value="Glycosphingolipid_Hydrolases"/>
</dbReference>
<evidence type="ECO:0000256" key="3">
    <source>
        <dbReference type="ARBA" id="ARBA00023295"/>
    </source>
</evidence>
<dbReference type="InterPro" id="IPR017853">
    <property type="entry name" value="GH"/>
</dbReference>
<dbReference type="GO" id="GO:0000272">
    <property type="term" value="P:polysaccharide catabolic process"/>
    <property type="evidence" value="ECO:0007669"/>
    <property type="project" value="InterPro"/>
</dbReference>
<dbReference type="AlphaFoldDB" id="A0A427Y0U7"/>
<evidence type="ECO:0000256" key="1">
    <source>
        <dbReference type="ARBA" id="ARBA00005641"/>
    </source>
</evidence>
<dbReference type="OrthoDB" id="9971853at2759"/>
<name>A0A427Y0U7_9TREE</name>
<evidence type="ECO:0000313" key="7">
    <source>
        <dbReference type="EMBL" id="RSH84625.1"/>
    </source>
</evidence>
<dbReference type="GO" id="GO:0050295">
    <property type="term" value="F:steryl-beta-glucosidase activity"/>
    <property type="evidence" value="ECO:0007669"/>
    <property type="project" value="TreeGrafter"/>
</dbReference>
<dbReference type="Gene3D" id="3.20.20.80">
    <property type="entry name" value="Glycosidases"/>
    <property type="match status" value="1"/>
</dbReference>
<dbReference type="STRING" id="105984.A0A427Y0U7"/>
<dbReference type="InterPro" id="IPR041036">
    <property type="entry name" value="GH5_C"/>
</dbReference>
<gene>
    <name evidence="7" type="ORF">EHS24_006149</name>
</gene>
<dbReference type="Gene3D" id="2.60.40.1180">
    <property type="entry name" value="Golgi alpha-mannosidase II"/>
    <property type="match status" value="1"/>
</dbReference>
<dbReference type="Pfam" id="PF18564">
    <property type="entry name" value="Glyco_hydro_5_C"/>
    <property type="match status" value="1"/>
</dbReference>
<comment type="similarity">
    <text evidence="1">Belongs to the glycosyl hydrolase 5 (cellulase A) family.</text>
</comment>
<keyword evidence="2" id="KW-0378">Hydrolase</keyword>
<evidence type="ECO:0000256" key="2">
    <source>
        <dbReference type="ARBA" id="ARBA00022801"/>
    </source>
</evidence>
<dbReference type="EMBL" id="RSCE01000003">
    <property type="protein sequence ID" value="RSH84625.1"/>
    <property type="molecule type" value="Genomic_DNA"/>
</dbReference>
<organism evidence="7 8">
    <name type="scientific">Apiotrichum porosum</name>
    <dbReference type="NCBI Taxonomy" id="105984"/>
    <lineage>
        <taxon>Eukaryota</taxon>
        <taxon>Fungi</taxon>
        <taxon>Dikarya</taxon>
        <taxon>Basidiomycota</taxon>
        <taxon>Agaricomycotina</taxon>
        <taxon>Tremellomycetes</taxon>
        <taxon>Trichosporonales</taxon>
        <taxon>Trichosporonaceae</taxon>
        <taxon>Apiotrichum</taxon>
    </lineage>
</organism>
<feature type="region of interest" description="Disordered" evidence="4">
    <location>
        <begin position="629"/>
        <end position="648"/>
    </location>
</feature>
<feature type="region of interest" description="Disordered" evidence="4">
    <location>
        <begin position="728"/>
        <end position="747"/>
    </location>
</feature>
<comment type="caution">
    <text evidence="7">The sequence shown here is derived from an EMBL/GenBank/DDBJ whole genome shotgun (WGS) entry which is preliminary data.</text>
</comment>
<dbReference type="Pfam" id="PF00150">
    <property type="entry name" value="Cellulase"/>
    <property type="match status" value="1"/>
</dbReference>
<keyword evidence="3" id="KW-0326">Glycosidase</keyword>
<feature type="compositionally biased region" description="Low complexity" evidence="4">
    <location>
        <begin position="731"/>
        <end position="743"/>
    </location>
</feature>
<protein>
    <recommendedName>
        <fullName evidence="9">Glycoside hydrolase family 5 domain-containing protein</fullName>
    </recommendedName>
</protein>
<evidence type="ECO:0000259" key="5">
    <source>
        <dbReference type="Pfam" id="PF00150"/>
    </source>
</evidence>
<feature type="compositionally biased region" description="Polar residues" evidence="4">
    <location>
        <begin position="629"/>
        <end position="640"/>
    </location>
</feature>